<dbReference type="InterPro" id="IPR036869">
    <property type="entry name" value="J_dom_sf"/>
</dbReference>
<evidence type="ECO:0000256" key="12">
    <source>
        <dbReference type="ARBA" id="ARBA00067609"/>
    </source>
</evidence>
<evidence type="ECO:0000256" key="2">
    <source>
        <dbReference type="ARBA" id="ARBA00011738"/>
    </source>
</evidence>
<feature type="repeat" description="CXXCXGXG motif" evidence="13">
    <location>
        <begin position="179"/>
        <end position="186"/>
    </location>
</feature>
<evidence type="ECO:0000256" key="10">
    <source>
        <dbReference type="ARBA" id="ARBA00023186"/>
    </source>
</evidence>
<evidence type="ECO:0000256" key="13">
    <source>
        <dbReference type="HAMAP-Rule" id="MF_01152"/>
    </source>
</evidence>
<evidence type="ECO:0000256" key="8">
    <source>
        <dbReference type="ARBA" id="ARBA00022833"/>
    </source>
</evidence>
<dbReference type="NCBIfam" id="NF008035">
    <property type="entry name" value="PRK10767.1"/>
    <property type="match status" value="1"/>
</dbReference>
<feature type="binding site" evidence="13">
    <location>
        <position position="208"/>
    </location>
    <ligand>
        <name>Zn(2+)</name>
        <dbReference type="ChEBI" id="CHEBI:29105"/>
        <label>2</label>
    </ligand>
</feature>
<comment type="domain">
    <text evidence="13">The J domain is necessary and sufficient to stimulate DnaK ATPase activity. Zinc center 1 plays an important role in the autonomous, DnaK-independent chaperone activity of DnaJ. Zinc center 2 is essential for interaction with DnaK and for DnaJ activity.</text>
</comment>
<dbReference type="Gene3D" id="2.10.230.10">
    <property type="entry name" value="Heat shock protein DnaJ, cysteine-rich domain"/>
    <property type="match status" value="1"/>
</dbReference>
<dbReference type="InterPro" id="IPR002939">
    <property type="entry name" value="DnaJ_C"/>
</dbReference>
<evidence type="ECO:0000313" key="18">
    <source>
        <dbReference type="Proteomes" id="UP000177103"/>
    </source>
</evidence>
<evidence type="ECO:0000256" key="11">
    <source>
        <dbReference type="ARBA" id="ARBA00061004"/>
    </source>
</evidence>
<evidence type="ECO:0000259" key="16">
    <source>
        <dbReference type="PROSITE" id="PS51188"/>
    </source>
</evidence>
<comment type="subunit">
    <text evidence="2 13">Homodimer.</text>
</comment>
<feature type="zinc finger region" description="CR-type" evidence="14">
    <location>
        <begin position="149"/>
        <end position="231"/>
    </location>
</feature>
<evidence type="ECO:0000313" key="17">
    <source>
        <dbReference type="EMBL" id="OGY25050.1"/>
    </source>
</evidence>
<feature type="binding site" evidence="13">
    <location>
        <position position="162"/>
    </location>
    <ligand>
        <name>Zn(2+)</name>
        <dbReference type="ChEBI" id="CHEBI:29105"/>
        <label>1</label>
    </ligand>
</feature>
<feature type="binding site" evidence="13">
    <location>
        <position position="222"/>
    </location>
    <ligand>
        <name>Zn(2+)</name>
        <dbReference type="ChEBI" id="CHEBI:29105"/>
        <label>1</label>
    </ligand>
</feature>
<protein>
    <recommendedName>
        <fullName evidence="12 13">Chaperone protein DnaJ</fullName>
    </recommendedName>
</protein>
<dbReference type="GO" id="GO:0005524">
    <property type="term" value="F:ATP binding"/>
    <property type="evidence" value="ECO:0007669"/>
    <property type="project" value="InterPro"/>
</dbReference>
<organism evidence="17 18">
    <name type="scientific">Candidatus Woykebacteria bacterium RBG_13_40_7b</name>
    <dbReference type="NCBI Taxonomy" id="1802594"/>
    <lineage>
        <taxon>Bacteria</taxon>
        <taxon>Candidatus Woykeibacteriota</taxon>
    </lineage>
</organism>
<dbReference type="PANTHER" id="PTHR43096:SF52">
    <property type="entry name" value="DNAJ HOMOLOG 1, MITOCHONDRIAL-RELATED"/>
    <property type="match status" value="1"/>
</dbReference>
<dbReference type="PRINTS" id="PR00625">
    <property type="entry name" value="JDOMAIN"/>
</dbReference>
<evidence type="ECO:0000256" key="3">
    <source>
        <dbReference type="ARBA" id="ARBA00022490"/>
    </source>
</evidence>
<feature type="binding site" evidence="13">
    <location>
        <position position="205"/>
    </location>
    <ligand>
        <name>Zn(2+)</name>
        <dbReference type="ChEBI" id="CHEBI:29105"/>
        <label>2</label>
    </ligand>
</feature>
<keyword evidence="4 13" id="KW-0235">DNA replication</keyword>
<dbReference type="FunFam" id="2.10.230.10:FF:000002">
    <property type="entry name" value="Molecular chaperone DnaJ"/>
    <property type="match status" value="1"/>
</dbReference>
<reference evidence="17 18" key="1">
    <citation type="journal article" date="2016" name="Nat. Commun.">
        <title>Thousands of microbial genomes shed light on interconnected biogeochemical processes in an aquifer system.</title>
        <authorList>
            <person name="Anantharaman K."/>
            <person name="Brown C.T."/>
            <person name="Hug L.A."/>
            <person name="Sharon I."/>
            <person name="Castelle C.J."/>
            <person name="Probst A.J."/>
            <person name="Thomas B.C."/>
            <person name="Singh A."/>
            <person name="Wilkins M.J."/>
            <person name="Karaoz U."/>
            <person name="Brodie E.L."/>
            <person name="Williams K.H."/>
            <person name="Hubbard S.S."/>
            <person name="Banfield J.F."/>
        </authorList>
    </citation>
    <scope>NUCLEOTIDE SEQUENCE [LARGE SCALE GENOMIC DNA]</scope>
</reference>
<evidence type="ECO:0000256" key="4">
    <source>
        <dbReference type="ARBA" id="ARBA00022705"/>
    </source>
</evidence>
<dbReference type="EMBL" id="MHCQ01000004">
    <property type="protein sequence ID" value="OGY25050.1"/>
    <property type="molecule type" value="Genomic_DNA"/>
</dbReference>
<feature type="binding site" evidence="13">
    <location>
        <position position="165"/>
    </location>
    <ligand>
        <name>Zn(2+)</name>
        <dbReference type="ChEBI" id="CHEBI:29105"/>
        <label>1</label>
    </ligand>
</feature>
<dbReference type="Pfam" id="PF01556">
    <property type="entry name" value="DnaJ_C"/>
    <property type="match status" value="1"/>
</dbReference>
<evidence type="ECO:0000259" key="15">
    <source>
        <dbReference type="PROSITE" id="PS50076"/>
    </source>
</evidence>
<dbReference type="InterPro" id="IPR018253">
    <property type="entry name" value="DnaJ_domain_CS"/>
</dbReference>
<dbReference type="SUPFAM" id="SSF57938">
    <property type="entry name" value="DnaJ/Hsp40 cysteine-rich domain"/>
    <property type="match status" value="1"/>
</dbReference>
<accession>A0A1G1WC29</accession>
<keyword evidence="6 13" id="KW-0677">Repeat</keyword>
<dbReference type="InterPro" id="IPR001305">
    <property type="entry name" value="HSP_DnaJ_Cys-rich_dom"/>
</dbReference>
<sequence length="365" mass="40165">MATKRDYYEILGVSKTAVGDEIKKAYRSLARKHHPDVDKSSGAESRFKEINEAYQVLSDSQKREAYDRFGHAAFEPGSAAGAPGGFRYEAGPGVEFDFDFGGFRDPFDIFEEFFGARSPFSGTARKRGPSPGEDLHYEITIPFEQAAFGVEKRIEISRQEVCPECAGSGAEKGSKQKTCPTCEGRGRVSRQTQSIFGSFLSASTCPTCRGEGNIIEKKCSKCKGSGRVRGVLERSIKIPSGVDDGDTIRFTSLGEAGEKGGSYGDLYLTVRVLPHKFFKRAGYDIYFEQPISFKQAALGDQVEVPTLEGQVKLKIPEGTQTGTEFRLRENGIKYGGSRGDQYVRVKIITPTRLSTKQKEALDELS</sequence>
<comment type="cofactor">
    <cofactor evidence="13">
        <name>Zn(2+)</name>
        <dbReference type="ChEBI" id="CHEBI:29105"/>
    </cofactor>
    <text evidence="13">Binds 2 Zn(2+) ions per monomer.</text>
</comment>
<feature type="repeat" description="CXXCXGXG motif" evidence="13">
    <location>
        <begin position="219"/>
        <end position="226"/>
    </location>
</feature>
<keyword evidence="3 13" id="KW-0963">Cytoplasm</keyword>
<dbReference type="SUPFAM" id="SSF46565">
    <property type="entry name" value="Chaperone J-domain"/>
    <property type="match status" value="1"/>
</dbReference>
<evidence type="ECO:0000256" key="1">
    <source>
        <dbReference type="ARBA" id="ARBA00004496"/>
    </source>
</evidence>
<keyword evidence="10 13" id="KW-0143">Chaperone</keyword>
<evidence type="ECO:0000256" key="5">
    <source>
        <dbReference type="ARBA" id="ARBA00022723"/>
    </source>
</evidence>
<proteinExistence type="inferred from homology"/>
<feature type="repeat" description="CXXCXGXG motif" evidence="13">
    <location>
        <begin position="162"/>
        <end position="169"/>
    </location>
</feature>
<feature type="binding site" evidence="13">
    <location>
        <position position="179"/>
    </location>
    <ligand>
        <name>Zn(2+)</name>
        <dbReference type="ChEBI" id="CHEBI:29105"/>
        <label>2</label>
    </ligand>
</feature>
<feature type="binding site" evidence="13">
    <location>
        <position position="182"/>
    </location>
    <ligand>
        <name>Zn(2+)</name>
        <dbReference type="ChEBI" id="CHEBI:29105"/>
        <label>2</label>
    </ligand>
</feature>
<feature type="domain" description="CR-type" evidence="16">
    <location>
        <begin position="149"/>
        <end position="231"/>
    </location>
</feature>
<comment type="function">
    <text evidence="13">Participates actively in the response to hyperosmotic and heat shock by preventing the aggregation of stress-denatured proteins and by disaggregating proteins, also in an autonomous, DnaK-independent fashion. Unfolded proteins bind initially to DnaJ; upon interaction with the DnaJ-bound protein, DnaK hydrolyzes its bound ATP, resulting in the formation of a stable complex. GrpE releases ADP from DnaK; ATP binding to DnaK triggers the release of the substrate protein, thus completing the reaction cycle. Several rounds of ATP-dependent interactions between DnaJ, DnaK and GrpE are required for fully efficient folding. Also involved, together with DnaK and GrpE, in the DNA replication of plasmids through activation of initiation proteins.</text>
</comment>
<feature type="domain" description="J" evidence="15">
    <location>
        <begin position="6"/>
        <end position="70"/>
    </location>
</feature>
<dbReference type="HAMAP" id="MF_01152">
    <property type="entry name" value="DnaJ"/>
    <property type="match status" value="1"/>
</dbReference>
<evidence type="ECO:0000256" key="6">
    <source>
        <dbReference type="ARBA" id="ARBA00022737"/>
    </source>
</evidence>
<dbReference type="NCBIfam" id="TIGR02349">
    <property type="entry name" value="DnaJ_bact"/>
    <property type="match status" value="1"/>
</dbReference>
<comment type="similarity">
    <text evidence="11 13">Belongs to the DnaJ family.</text>
</comment>
<comment type="caution">
    <text evidence="17">The sequence shown here is derived from an EMBL/GenBank/DDBJ whole genome shotgun (WGS) entry which is preliminary data.</text>
</comment>
<dbReference type="GO" id="GO:0009408">
    <property type="term" value="P:response to heat"/>
    <property type="evidence" value="ECO:0007669"/>
    <property type="project" value="InterPro"/>
</dbReference>
<dbReference type="Proteomes" id="UP000177103">
    <property type="component" value="Unassembled WGS sequence"/>
</dbReference>
<dbReference type="InterPro" id="IPR008971">
    <property type="entry name" value="HSP40/DnaJ_pept-bd"/>
</dbReference>
<dbReference type="CDD" id="cd10719">
    <property type="entry name" value="DnaJ_zf"/>
    <property type="match status" value="1"/>
</dbReference>
<keyword evidence="8 13" id="KW-0862">Zinc</keyword>
<dbReference type="GO" id="GO:0042026">
    <property type="term" value="P:protein refolding"/>
    <property type="evidence" value="ECO:0007669"/>
    <property type="project" value="TreeGrafter"/>
</dbReference>
<dbReference type="Gene3D" id="2.60.260.20">
    <property type="entry name" value="Urease metallochaperone UreE, N-terminal domain"/>
    <property type="match status" value="2"/>
</dbReference>
<evidence type="ECO:0000256" key="7">
    <source>
        <dbReference type="ARBA" id="ARBA00022771"/>
    </source>
</evidence>
<dbReference type="GO" id="GO:0051082">
    <property type="term" value="F:unfolded protein binding"/>
    <property type="evidence" value="ECO:0007669"/>
    <property type="project" value="UniProtKB-UniRule"/>
</dbReference>
<dbReference type="Pfam" id="PF00684">
    <property type="entry name" value="DnaJ_CXXCXGXG"/>
    <property type="match status" value="1"/>
</dbReference>
<dbReference type="CDD" id="cd10747">
    <property type="entry name" value="DnaJ_C"/>
    <property type="match status" value="1"/>
</dbReference>
<gene>
    <name evidence="13" type="primary">dnaJ</name>
    <name evidence="17" type="ORF">A2Y57_02760</name>
</gene>
<keyword evidence="5 13" id="KW-0479">Metal-binding</keyword>
<dbReference type="SUPFAM" id="SSF49493">
    <property type="entry name" value="HSP40/DnaJ peptide-binding domain"/>
    <property type="match status" value="2"/>
</dbReference>
<dbReference type="PANTHER" id="PTHR43096">
    <property type="entry name" value="DNAJ HOMOLOG 1, MITOCHONDRIAL-RELATED"/>
    <property type="match status" value="1"/>
</dbReference>
<dbReference type="PROSITE" id="PS50076">
    <property type="entry name" value="DNAJ_2"/>
    <property type="match status" value="1"/>
</dbReference>
<dbReference type="InterPro" id="IPR036410">
    <property type="entry name" value="HSP_DnaJ_Cys-rich_dom_sf"/>
</dbReference>
<dbReference type="CDD" id="cd06257">
    <property type="entry name" value="DnaJ"/>
    <property type="match status" value="1"/>
</dbReference>
<keyword evidence="7 13" id="KW-0863">Zinc-finger</keyword>
<evidence type="ECO:0000256" key="14">
    <source>
        <dbReference type="PROSITE-ProRule" id="PRU00546"/>
    </source>
</evidence>
<comment type="subcellular location">
    <subcellularLocation>
        <location evidence="1 13">Cytoplasm</location>
    </subcellularLocation>
</comment>
<dbReference type="InterPro" id="IPR012724">
    <property type="entry name" value="DnaJ"/>
</dbReference>
<feature type="repeat" description="CXXCXGXG motif" evidence="13">
    <location>
        <begin position="205"/>
        <end position="212"/>
    </location>
</feature>
<dbReference type="PROSITE" id="PS51188">
    <property type="entry name" value="ZF_CR"/>
    <property type="match status" value="1"/>
</dbReference>
<name>A0A1G1WC29_9BACT</name>
<dbReference type="FunFam" id="2.60.260.20:FF:000004">
    <property type="entry name" value="Molecular chaperone DnaJ"/>
    <property type="match status" value="1"/>
</dbReference>
<dbReference type="InterPro" id="IPR001623">
    <property type="entry name" value="DnaJ_domain"/>
</dbReference>
<keyword evidence="9 13" id="KW-0346">Stress response</keyword>
<feature type="binding site" evidence="13">
    <location>
        <position position="219"/>
    </location>
    <ligand>
        <name>Zn(2+)</name>
        <dbReference type="ChEBI" id="CHEBI:29105"/>
        <label>1</label>
    </ligand>
</feature>
<dbReference type="GO" id="GO:0008270">
    <property type="term" value="F:zinc ion binding"/>
    <property type="evidence" value="ECO:0007669"/>
    <property type="project" value="UniProtKB-UniRule"/>
</dbReference>
<dbReference type="GO" id="GO:0031072">
    <property type="term" value="F:heat shock protein binding"/>
    <property type="evidence" value="ECO:0007669"/>
    <property type="project" value="InterPro"/>
</dbReference>
<dbReference type="PROSITE" id="PS00636">
    <property type="entry name" value="DNAJ_1"/>
    <property type="match status" value="1"/>
</dbReference>
<dbReference type="Gene3D" id="1.10.287.110">
    <property type="entry name" value="DnaJ domain"/>
    <property type="match status" value="1"/>
</dbReference>
<evidence type="ECO:0000256" key="9">
    <source>
        <dbReference type="ARBA" id="ARBA00023016"/>
    </source>
</evidence>
<dbReference type="Pfam" id="PF00226">
    <property type="entry name" value="DnaJ"/>
    <property type="match status" value="1"/>
</dbReference>
<dbReference type="AlphaFoldDB" id="A0A1G1WC29"/>
<dbReference type="SMART" id="SM00271">
    <property type="entry name" value="DnaJ"/>
    <property type="match status" value="1"/>
</dbReference>
<dbReference type="GO" id="GO:0005737">
    <property type="term" value="C:cytoplasm"/>
    <property type="evidence" value="ECO:0007669"/>
    <property type="project" value="UniProtKB-SubCell"/>
</dbReference>
<dbReference type="GO" id="GO:0006260">
    <property type="term" value="P:DNA replication"/>
    <property type="evidence" value="ECO:0007669"/>
    <property type="project" value="UniProtKB-KW"/>
</dbReference>